<accession>A0A9X3IFJ4</accession>
<organism evidence="2 3">
    <name type="scientific">Acinetobacter nematophilus</name>
    <dbReference type="NCBI Taxonomy" id="2994642"/>
    <lineage>
        <taxon>Bacteria</taxon>
        <taxon>Pseudomonadati</taxon>
        <taxon>Pseudomonadota</taxon>
        <taxon>Gammaproteobacteria</taxon>
        <taxon>Moraxellales</taxon>
        <taxon>Moraxellaceae</taxon>
        <taxon>Acinetobacter</taxon>
    </lineage>
</organism>
<dbReference type="RefSeq" id="WP_266129164.1">
    <property type="nucleotide sequence ID" value="NZ_JAPKMY010000001.1"/>
</dbReference>
<evidence type="ECO:0000313" key="2">
    <source>
        <dbReference type="EMBL" id="MCX5466702.1"/>
    </source>
</evidence>
<feature type="region of interest" description="Disordered" evidence="1">
    <location>
        <begin position="28"/>
        <end position="47"/>
    </location>
</feature>
<dbReference type="EMBL" id="JAPKMY010000001">
    <property type="protein sequence ID" value="MCX5466702.1"/>
    <property type="molecule type" value="Genomic_DNA"/>
</dbReference>
<dbReference type="Proteomes" id="UP001146019">
    <property type="component" value="Unassembled WGS sequence"/>
</dbReference>
<proteinExistence type="predicted"/>
<gene>
    <name evidence="2" type="ORF">OSH00_02990</name>
</gene>
<sequence>MNSVVQQIHNDLVIEFMFKAALEAMKRSTETGTGKERYLEGQGDRAD</sequence>
<comment type="caution">
    <text evidence="2">The sequence shown here is derived from an EMBL/GenBank/DDBJ whole genome shotgun (WGS) entry which is preliminary data.</text>
</comment>
<name>A0A9X3IFJ4_9GAMM</name>
<dbReference type="AlphaFoldDB" id="A0A9X3IFJ4"/>
<evidence type="ECO:0000256" key="1">
    <source>
        <dbReference type="SAM" id="MobiDB-lite"/>
    </source>
</evidence>
<reference evidence="2" key="1">
    <citation type="submission" date="2022-11" db="EMBL/GenBank/DDBJ databases">
        <title>Biodiversity and phylogenetic relationships of bacteria.</title>
        <authorList>
            <person name="Machado R.A.R."/>
            <person name="Bhat A."/>
            <person name="Loulou A."/>
            <person name="Kallel S."/>
        </authorList>
    </citation>
    <scope>NUCLEOTIDE SEQUENCE</scope>
    <source>
        <strain evidence="2">A-IN1</strain>
    </source>
</reference>
<evidence type="ECO:0000313" key="3">
    <source>
        <dbReference type="Proteomes" id="UP001146019"/>
    </source>
</evidence>
<protein>
    <submittedName>
        <fullName evidence="2">Uncharacterized protein</fullName>
    </submittedName>
</protein>
<keyword evidence="3" id="KW-1185">Reference proteome</keyword>